<gene>
    <name evidence="2" type="ORF">BJF91_22130</name>
    <name evidence="1" type="ORF">GGQ71_001049</name>
</gene>
<dbReference type="Proteomes" id="UP000544107">
    <property type="component" value="Unassembled WGS sequence"/>
</dbReference>
<evidence type="ECO:0000313" key="1">
    <source>
        <dbReference type="EMBL" id="MBB4006813.1"/>
    </source>
</evidence>
<name>A0A1Q9A547_9HYPH</name>
<dbReference type="EMBL" id="JACIED010000001">
    <property type="protein sequence ID" value="MBB4006813.1"/>
    <property type="molecule type" value="Genomic_DNA"/>
</dbReference>
<dbReference type="STRING" id="887144.BJF91_22130"/>
<dbReference type="Proteomes" id="UP000185598">
    <property type="component" value="Unassembled WGS sequence"/>
</dbReference>
<dbReference type="SUPFAM" id="SSF81901">
    <property type="entry name" value="HCP-like"/>
    <property type="match status" value="3"/>
</dbReference>
<evidence type="ECO:0000313" key="3">
    <source>
        <dbReference type="Proteomes" id="UP000185598"/>
    </source>
</evidence>
<evidence type="ECO:0000313" key="2">
    <source>
        <dbReference type="EMBL" id="OLP49703.1"/>
    </source>
</evidence>
<dbReference type="SMART" id="SM00671">
    <property type="entry name" value="SEL1"/>
    <property type="match status" value="8"/>
</dbReference>
<protein>
    <recommendedName>
        <fullName evidence="5">Sel1 repeat family protein</fullName>
    </recommendedName>
</protein>
<dbReference type="EMBL" id="MKIN01000022">
    <property type="protein sequence ID" value="OLP49703.1"/>
    <property type="molecule type" value="Genomic_DNA"/>
</dbReference>
<keyword evidence="3" id="KW-1185">Reference proteome</keyword>
<dbReference type="PANTHER" id="PTHR11102">
    <property type="entry name" value="SEL-1-LIKE PROTEIN"/>
    <property type="match status" value="1"/>
</dbReference>
<dbReference type="InterPro" id="IPR006597">
    <property type="entry name" value="Sel1-like"/>
</dbReference>
<evidence type="ECO:0008006" key="5">
    <source>
        <dbReference type="Google" id="ProtNLM"/>
    </source>
</evidence>
<dbReference type="InterPro" id="IPR011990">
    <property type="entry name" value="TPR-like_helical_dom_sf"/>
</dbReference>
<sequence>MKNILSVLPPVLKGAAIRQAYRHGMKKLAAGRMPLAAAALKKAARGGHVSACYELARLYESGRGVISDLAEARRLAQYAADAGHVGAMSLAARLFLISPHPDIPASPAAMRLYGDVSQLVCEPELARDYALRAHENGNVDGSALAGYLLASGIGGEADPHTALVCYEPAVTAGNIRAHLGMGTLFAGGHLGEVDYARALPYFKYAAAAGNSTARHYLAMQYLNGLGIEADEEKALRLLSAAAAKGYRSSIEELAKYYLDDAHPERDRARGIRWLTALGRMGDRRACRDLERRYRHGIDVTANITEALMWLEKAALKGDVAAQFQMAVVAATGAGEEEGDLNQSRMWFEMAAENGHAIAMVNLGRFRMKGIGGPVDLEGAREMLELSVEAGEMAAYAVLGEFHAYYADPADIAAAREILMHGVAKDDAVCKDILARLEEKLIAKVA</sequence>
<dbReference type="PANTHER" id="PTHR11102:SF160">
    <property type="entry name" value="ERAD-ASSOCIATED E3 UBIQUITIN-PROTEIN LIGASE COMPONENT HRD3"/>
    <property type="match status" value="1"/>
</dbReference>
<dbReference type="RefSeq" id="WP_075615489.1">
    <property type="nucleotide sequence ID" value="NZ_JACIED010000001.1"/>
</dbReference>
<dbReference type="Pfam" id="PF08238">
    <property type="entry name" value="Sel1"/>
    <property type="match status" value="8"/>
</dbReference>
<dbReference type="InterPro" id="IPR050767">
    <property type="entry name" value="Sel1_AlgK"/>
</dbReference>
<dbReference type="Gene3D" id="1.25.40.10">
    <property type="entry name" value="Tetratricopeptide repeat domain"/>
    <property type="match status" value="2"/>
</dbReference>
<dbReference type="AlphaFoldDB" id="A0A1Q9A547"/>
<comment type="caution">
    <text evidence="2">The sequence shown here is derived from an EMBL/GenBank/DDBJ whole genome shotgun (WGS) entry which is preliminary data.</text>
</comment>
<reference evidence="2 3" key="1">
    <citation type="submission" date="2016-09" db="EMBL/GenBank/DDBJ databases">
        <title>Rhizobium oryziradicis sp. nov., isolated from the root of rice.</title>
        <authorList>
            <person name="Zhao J."/>
            <person name="Zhang X."/>
        </authorList>
    </citation>
    <scope>NUCLEOTIDE SEQUENCE [LARGE SCALE GENOMIC DNA]</scope>
    <source>
        <strain evidence="2 3">14971</strain>
    </source>
</reference>
<accession>A0A1Q9A547</accession>
<reference evidence="1 4" key="2">
    <citation type="submission" date="2020-08" db="EMBL/GenBank/DDBJ databases">
        <title>Genomic Encyclopedia of Type Strains, Phase IV (KMG-IV): sequencing the most valuable type-strain genomes for metagenomic binning, comparative biology and taxonomic classification.</title>
        <authorList>
            <person name="Goeker M."/>
        </authorList>
    </citation>
    <scope>NUCLEOTIDE SEQUENCE [LARGE SCALE GENOMIC DNA]</scope>
    <source>
        <strain evidence="1 4">DSM 100021</strain>
    </source>
</reference>
<organism evidence="2 3">
    <name type="scientific">Allorhizobium taibaishanense</name>
    <dbReference type="NCBI Taxonomy" id="887144"/>
    <lineage>
        <taxon>Bacteria</taxon>
        <taxon>Pseudomonadati</taxon>
        <taxon>Pseudomonadota</taxon>
        <taxon>Alphaproteobacteria</taxon>
        <taxon>Hyphomicrobiales</taxon>
        <taxon>Rhizobiaceae</taxon>
        <taxon>Rhizobium/Agrobacterium group</taxon>
        <taxon>Allorhizobium</taxon>
    </lineage>
</organism>
<dbReference type="OrthoDB" id="9816009at2"/>
<evidence type="ECO:0000313" key="4">
    <source>
        <dbReference type="Proteomes" id="UP000544107"/>
    </source>
</evidence>
<proteinExistence type="predicted"/>